<comment type="caution">
    <text evidence="1">The sequence shown here is derived from an EMBL/GenBank/DDBJ whole genome shotgun (WGS) entry which is preliminary data.</text>
</comment>
<accession>A0A2P6SJ20</accession>
<dbReference type="Proteomes" id="UP000238479">
    <property type="component" value="Chromosome 1"/>
</dbReference>
<dbReference type="EMBL" id="PDCK01000039">
    <property type="protein sequence ID" value="PRQ58664.1"/>
    <property type="molecule type" value="Genomic_DNA"/>
</dbReference>
<sequence>MGEIAPFEEVNFFLGVEGLGAEDLEEERVGERRRRVGEWRLRVPDWERVLVMEATRSMSPSSKAAAAAPMWGLAWNRGLPWRIAFPRTYKDLIFLTSWVAKTRALTLWRNQTRF</sequence>
<protein>
    <submittedName>
        <fullName evidence="1">Uncharacterized protein</fullName>
    </submittedName>
</protein>
<dbReference type="Gramene" id="PRQ58664">
    <property type="protein sequence ID" value="PRQ58664"/>
    <property type="gene ID" value="RchiOBHm_Chr1g0361781"/>
</dbReference>
<dbReference type="AlphaFoldDB" id="A0A2P6SJ20"/>
<evidence type="ECO:0000313" key="1">
    <source>
        <dbReference type="EMBL" id="PRQ58664.1"/>
    </source>
</evidence>
<keyword evidence="2" id="KW-1185">Reference proteome</keyword>
<name>A0A2P6SJ20_ROSCH</name>
<reference evidence="1 2" key="1">
    <citation type="journal article" date="2018" name="Nat. Genet.">
        <title>The Rosa genome provides new insights in the design of modern roses.</title>
        <authorList>
            <person name="Bendahmane M."/>
        </authorList>
    </citation>
    <scope>NUCLEOTIDE SEQUENCE [LARGE SCALE GENOMIC DNA]</scope>
    <source>
        <strain evidence="2">cv. Old Blush</strain>
    </source>
</reference>
<organism evidence="1 2">
    <name type="scientific">Rosa chinensis</name>
    <name type="common">China rose</name>
    <dbReference type="NCBI Taxonomy" id="74649"/>
    <lineage>
        <taxon>Eukaryota</taxon>
        <taxon>Viridiplantae</taxon>
        <taxon>Streptophyta</taxon>
        <taxon>Embryophyta</taxon>
        <taxon>Tracheophyta</taxon>
        <taxon>Spermatophyta</taxon>
        <taxon>Magnoliopsida</taxon>
        <taxon>eudicotyledons</taxon>
        <taxon>Gunneridae</taxon>
        <taxon>Pentapetalae</taxon>
        <taxon>rosids</taxon>
        <taxon>fabids</taxon>
        <taxon>Rosales</taxon>
        <taxon>Rosaceae</taxon>
        <taxon>Rosoideae</taxon>
        <taxon>Rosoideae incertae sedis</taxon>
        <taxon>Rosa</taxon>
    </lineage>
</organism>
<proteinExistence type="predicted"/>
<gene>
    <name evidence="1" type="ORF">RchiOBHm_Chr1g0361781</name>
</gene>
<evidence type="ECO:0000313" key="2">
    <source>
        <dbReference type="Proteomes" id="UP000238479"/>
    </source>
</evidence>